<organism evidence="2 3">
    <name type="scientific">Paraburkholderia steynii</name>
    <dbReference type="NCBI Taxonomy" id="1245441"/>
    <lineage>
        <taxon>Bacteria</taxon>
        <taxon>Pseudomonadati</taxon>
        <taxon>Pseudomonadota</taxon>
        <taxon>Betaproteobacteria</taxon>
        <taxon>Burkholderiales</taxon>
        <taxon>Burkholderiaceae</taxon>
        <taxon>Paraburkholderia</taxon>
    </lineage>
</organism>
<evidence type="ECO:0000313" key="3">
    <source>
        <dbReference type="Proteomes" id="UP000198900"/>
    </source>
</evidence>
<accession>A0A7Z7B8T0</accession>
<dbReference type="EMBL" id="FNDI01000012">
    <property type="protein sequence ID" value="SDI11151.1"/>
    <property type="molecule type" value="Genomic_DNA"/>
</dbReference>
<reference evidence="2" key="1">
    <citation type="submission" date="2016-10" db="EMBL/GenBank/DDBJ databases">
        <authorList>
            <person name="Varghese N."/>
            <person name="Submissions S."/>
        </authorList>
    </citation>
    <scope>NUCLEOTIDE SEQUENCE [LARGE SCALE GENOMIC DNA]</scope>
    <source>
        <strain evidence="2">YR281</strain>
    </source>
</reference>
<gene>
    <name evidence="2" type="ORF">SAMN04487926_11260</name>
</gene>
<sequence length="228" mass="25458">MGELECPLAQSREAASPAATKREPGTVGTSDADPTWRGDRRTRWQVLRARRAAAAACTQWTTAMTGIFEAYPVDSAAAARRRSWLRGAPLVYARVCPVLHGMQCPVPRAKFARSWRANYLSCRNFRSKLAERQLARMHSSNEFNSFESDSSRNVSIRQIKDHLYTFVYVCASGFVADSRTRMTKASSPHGRGRGVRLVALHASGWSTKPMMRTHTLSTGRARGLRHDC</sequence>
<evidence type="ECO:0000256" key="1">
    <source>
        <dbReference type="SAM" id="MobiDB-lite"/>
    </source>
</evidence>
<comment type="caution">
    <text evidence="2">The sequence shown here is derived from an EMBL/GenBank/DDBJ whole genome shotgun (WGS) entry which is preliminary data.</text>
</comment>
<dbReference type="Proteomes" id="UP000198900">
    <property type="component" value="Unassembled WGS sequence"/>
</dbReference>
<evidence type="ECO:0000313" key="2">
    <source>
        <dbReference type="EMBL" id="SDI11151.1"/>
    </source>
</evidence>
<protein>
    <submittedName>
        <fullName evidence="2">Uncharacterized protein</fullName>
    </submittedName>
</protein>
<dbReference type="AlphaFoldDB" id="A0A7Z7B8T0"/>
<proteinExistence type="predicted"/>
<name>A0A7Z7B8T0_9BURK</name>
<keyword evidence="3" id="KW-1185">Reference proteome</keyword>
<feature type="region of interest" description="Disordered" evidence="1">
    <location>
        <begin position="1"/>
        <end position="35"/>
    </location>
</feature>